<reference evidence="1" key="1">
    <citation type="submission" date="2021-04" db="EMBL/GenBank/DDBJ databases">
        <authorList>
            <consortium name="Molecular Ecology Group"/>
        </authorList>
    </citation>
    <scope>NUCLEOTIDE SEQUENCE</scope>
</reference>
<dbReference type="Proteomes" id="UP000678393">
    <property type="component" value="Unassembled WGS sequence"/>
</dbReference>
<evidence type="ECO:0000313" key="2">
    <source>
        <dbReference type="Proteomes" id="UP000678393"/>
    </source>
</evidence>
<dbReference type="AlphaFoldDB" id="A0A8S3Z9F7"/>
<proteinExistence type="predicted"/>
<protein>
    <submittedName>
        <fullName evidence="1">Uncharacterized protein</fullName>
    </submittedName>
</protein>
<dbReference type="InterPro" id="IPR031751">
    <property type="entry name" value="DUF4735"/>
</dbReference>
<evidence type="ECO:0000313" key="1">
    <source>
        <dbReference type="EMBL" id="CAG5124818.1"/>
    </source>
</evidence>
<gene>
    <name evidence="1" type="ORF">CUNI_LOCUS10376</name>
</gene>
<keyword evidence="2" id="KW-1185">Reference proteome</keyword>
<dbReference type="GO" id="GO:0016020">
    <property type="term" value="C:membrane"/>
    <property type="evidence" value="ECO:0007669"/>
    <property type="project" value="TreeGrafter"/>
</dbReference>
<comment type="caution">
    <text evidence="1">The sequence shown here is derived from an EMBL/GenBank/DDBJ whole genome shotgun (WGS) entry which is preliminary data.</text>
</comment>
<dbReference type="OrthoDB" id="5949187at2759"/>
<accession>A0A8S3Z9F7</accession>
<name>A0A8S3Z9F7_9EUPU</name>
<dbReference type="Pfam" id="PF15882">
    <property type="entry name" value="DUF4735"/>
    <property type="match status" value="1"/>
</dbReference>
<dbReference type="GO" id="GO:0005829">
    <property type="term" value="C:cytosol"/>
    <property type="evidence" value="ECO:0007669"/>
    <property type="project" value="TreeGrafter"/>
</dbReference>
<dbReference type="PANTHER" id="PTHR33539">
    <property type="entry name" value="UPF0764 PROTEIN C16ORF89"/>
    <property type="match status" value="1"/>
</dbReference>
<organism evidence="1 2">
    <name type="scientific">Candidula unifasciata</name>
    <dbReference type="NCBI Taxonomy" id="100452"/>
    <lineage>
        <taxon>Eukaryota</taxon>
        <taxon>Metazoa</taxon>
        <taxon>Spiralia</taxon>
        <taxon>Lophotrochozoa</taxon>
        <taxon>Mollusca</taxon>
        <taxon>Gastropoda</taxon>
        <taxon>Heterobranchia</taxon>
        <taxon>Euthyneura</taxon>
        <taxon>Panpulmonata</taxon>
        <taxon>Eupulmonata</taxon>
        <taxon>Stylommatophora</taxon>
        <taxon>Helicina</taxon>
        <taxon>Helicoidea</taxon>
        <taxon>Geomitridae</taxon>
        <taxon>Candidula</taxon>
    </lineage>
</organism>
<sequence>MAVYYFKIQGSHNIDGELERKKSLLEDIFKALSKVVEFLSTDFEEINMDGLYGYRICQGSLIGALQDCSRGSYNCPDELIIKLRLVIERLHELGDKALPYVKQQDEEYYNNYISILTVPFTVEYTPETLGQNIQPMSLAKVSYDGHLGDKCFGGIMGTLIDGGRKSPPCTIVDGCWELMSVKGTLGYFTTHQLLYTLYGEHSGCSQKLEDLVRNHLGMSLREWQRYLCEQIYLDSTLREYNRQVDVQAEDLFLEQIALCGILGFQNFFNETWIQMVLTWQNPRGCFTVPVSAMEVFVELSKNYEELHALAERLFGDDNSVNKARGAKTGRSLMTEAVMSDDCLSHKTGLGAAVLGTHARYLVSELFGKN</sequence>
<dbReference type="EMBL" id="CAJHNH020001883">
    <property type="protein sequence ID" value="CAG5124818.1"/>
    <property type="molecule type" value="Genomic_DNA"/>
</dbReference>
<dbReference type="PANTHER" id="PTHR33539:SF1">
    <property type="entry name" value="UPF0764 PROTEIN C16ORF89"/>
    <property type="match status" value="1"/>
</dbReference>